<dbReference type="FunFam" id="1.10.10.60:FF:000154">
    <property type="entry name" value="Transcription factor SRM1"/>
    <property type="match status" value="1"/>
</dbReference>
<keyword evidence="3" id="KW-0238">DNA-binding</keyword>
<dbReference type="AlphaFoldDB" id="A0A6P5SCS9"/>
<feature type="compositionally biased region" description="Polar residues" evidence="6">
    <location>
        <begin position="98"/>
        <end position="108"/>
    </location>
</feature>
<dbReference type="InterPro" id="IPR001005">
    <property type="entry name" value="SANT/Myb"/>
</dbReference>
<evidence type="ECO:0000313" key="11">
    <source>
        <dbReference type="RefSeq" id="XP_021811355.1"/>
    </source>
</evidence>
<evidence type="ECO:0000313" key="12">
    <source>
        <dbReference type="RefSeq" id="XP_021811356.1"/>
    </source>
</evidence>
<evidence type="ECO:0000256" key="2">
    <source>
        <dbReference type="ARBA" id="ARBA00023015"/>
    </source>
</evidence>
<dbReference type="InterPro" id="IPR017884">
    <property type="entry name" value="SANT_dom"/>
</dbReference>
<dbReference type="SMART" id="SM00717">
    <property type="entry name" value="SANT"/>
    <property type="match status" value="2"/>
</dbReference>
<feature type="region of interest" description="Disordered" evidence="6">
    <location>
        <begin position="76"/>
        <end position="120"/>
    </location>
</feature>
<dbReference type="RefSeq" id="XP_021811356.1">
    <property type="nucleotide sequence ID" value="XM_021955664.1"/>
</dbReference>
<evidence type="ECO:0000256" key="1">
    <source>
        <dbReference type="ARBA" id="ARBA00004123"/>
    </source>
</evidence>
<dbReference type="KEGG" id="pavi:110754585"/>
<dbReference type="InterPro" id="IPR009057">
    <property type="entry name" value="Homeodomain-like_sf"/>
</dbReference>
<evidence type="ECO:0000259" key="7">
    <source>
        <dbReference type="PROSITE" id="PS50090"/>
    </source>
</evidence>
<dbReference type="NCBIfam" id="TIGR01557">
    <property type="entry name" value="myb_SHAQKYF"/>
    <property type="match status" value="1"/>
</dbReference>
<dbReference type="FunFam" id="1.10.10.60:FF:000009">
    <property type="entry name" value="transcription factor MYB1R1"/>
    <property type="match status" value="1"/>
</dbReference>
<proteinExistence type="predicted"/>
<dbReference type="CDD" id="cd00167">
    <property type="entry name" value="SANT"/>
    <property type="match status" value="2"/>
</dbReference>
<feature type="domain" description="SANT" evidence="8">
    <location>
        <begin position="123"/>
        <end position="171"/>
    </location>
</feature>
<dbReference type="GO" id="GO:0003677">
    <property type="term" value="F:DNA binding"/>
    <property type="evidence" value="ECO:0007669"/>
    <property type="project" value="UniProtKB-KW"/>
</dbReference>
<dbReference type="PROSITE" id="PS51293">
    <property type="entry name" value="SANT"/>
    <property type="match status" value="1"/>
</dbReference>
<keyword evidence="2" id="KW-0805">Transcription regulation</keyword>
<comment type="subcellular location">
    <subcellularLocation>
        <location evidence="1">Nucleus</location>
    </subcellularLocation>
</comment>
<sequence length="294" mass="31401">MTVDEAGSSSLWSREQDKAFENALATYPEDSSDRWEKIAADVPGKTIEEIKHHYELLVDDINQIEAGFVPLPCYNSSSEGSTSHASDEGTNKKGGHSGNYSSESNHGTKASRADQERRKGIAWTEDEHRLFLLGLEKYGKGDWRSISRNFVVTRTPTQVASHAQKYFIRLNSMNKDRRRSSIHDITSVNNGDISSPQGPITGQANGSAVGSSGKSTKQSPAGPPGSGVGMYGAPTIGQPIGGPLVPAVGTPVNLPAGPPHMAYGLRAPVPGGVVPGAPMNMVPMTYPMPHTSHR</sequence>
<reference evidence="11 12" key="1">
    <citation type="submission" date="2025-04" db="UniProtKB">
        <authorList>
            <consortium name="RefSeq"/>
        </authorList>
    </citation>
    <scope>IDENTIFICATION</scope>
</reference>
<dbReference type="Gene3D" id="1.10.10.60">
    <property type="entry name" value="Homeodomain-like"/>
    <property type="match status" value="2"/>
</dbReference>
<keyword evidence="4" id="KW-0804">Transcription</keyword>
<organism evidence="10 12">
    <name type="scientific">Prunus avium</name>
    <name type="common">Cherry</name>
    <name type="synonym">Cerasus avium</name>
    <dbReference type="NCBI Taxonomy" id="42229"/>
    <lineage>
        <taxon>Eukaryota</taxon>
        <taxon>Viridiplantae</taxon>
        <taxon>Streptophyta</taxon>
        <taxon>Embryophyta</taxon>
        <taxon>Tracheophyta</taxon>
        <taxon>Spermatophyta</taxon>
        <taxon>Magnoliopsida</taxon>
        <taxon>eudicotyledons</taxon>
        <taxon>Gunneridae</taxon>
        <taxon>Pentapetalae</taxon>
        <taxon>rosids</taxon>
        <taxon>fabids</taxon>
        <taxon>Rosales</taxon>
        <taxon>Rosaceae</taxon>
        <taxon>Amygdaloideae</taxon>
        <taxon>Amygdaleae</taxon>
        <taxon>Prunus</taxon>
    </lineage>
</organism>
<dbReference type="PANTHER" id="PTHR44042:SF66">
    <property type="entry name" value="MYB FAMILY TRANSCRIPTION FACTOR"/>
    <property type="match status" value="1"/>
</dbReference>
<feature type="domain" description="HTH myb-type" evidence="9">
    <location>
        <begin position="114"/>
        <end position="171"/>
    </location>
</feature>
<feature type="domain" description="Myb-like" evidence="7">
    <location>
        <begin position="115"/>
        <end position="167"/>
    </location>
</feature>
<evidence type="ECO:0000259" key="9">
    <source>
        <dbReference type="PROSITE" id="PS51294"/>
    </source>
</evidence>
<keyword evidence="10" id="KW-1185">Reference proteome</keyword>
<dbReference type="Pfam" id="PF00249">
    <property type="entry name" value="Myb_DNA-binding"/>
    <property type="match status" value="2"/>
</dbReference>
<evidence type="ECO:0000256" key="3">
    <source>
        <dbReference type="ARBA" id="ARBA00023125"/>
    </source>
</evidence>
<evidence type="ECO:0000313" key="10">
    <source>
        <dbReference type="Proteomes" id="UP000515124"/>
    </source>
</evidence>
<feature type="compositionally biased region" description="Polar residues" evidence="6">
    <location>
        <begin position="183"/>
        <end position="219"/>
    </location>
</feature>
<accession>A0A6P5SCS9</accession>
<dbReference type="PROSITE" id="PS50090">
    <property type="entry name" value="MYB_LIKE"/>
    <property type="match status" value="2"/>
</dbReference>
<dbReference type="RefSeq" id="XP_021811355.1">
    <property type="nucleotide sequence ID" value="XM_021955663.1"/>
</dbReference>
<evidence type="ECO:0000256" key="6">
    <source>
        <dbReference type="SAM" id="MobiDB-lite"/>
    </source>
</evidence>
<protein>
    <submittedName>
        <fullName evidence="11 12">Transcription factor SRM1</fullName>
    </submittedName>
</protein>
<feature type="region of interest" description="Disordered" evidence="6">
    <location>
        <begin position="177"/>
        <end position="231"/>
    </location>
</feature>
<dbReference type="SUPFAM" id="SSF46689">
    <property type="entry name" value="Homeodomain-like"/>
    <property type="match status" value="2"/>
</dbReference>
<evidence type="ECO:0000256" key="4">
    <source>
        <dbReference type="ARBA" id="ARBA00023163"/>
    </source>
</evidence>
<feature type="compositionally biased region" description="Basic and acidic residues" evidence="6">
    <location>
        <begin position="111"/>
        <end position="120"/>
    </location>
</feature>
<dbReference type="GO" id="GO:0005634">
    <property type="term" value="C:nucleus"/>
    <property type="evidence" value="ECO:0007669"/>
    <property type="project" value="UniProtKB-SubCell"/>
</dbReference>
<dbReference type="InterPro" id="IPR006447">
    <property type="entry name" value="Myb_dom_plants"/>
</dbReference>
<dbReference type="InterPro" id="IPR017930">
    <property type="entry name" value="Myb_dom"/>
</dbReference>
<dbReference type="GeneID" id="110754585"/>
<gene>
    <name evidence="11 12" type="primary">LOC110754585</name>
</gene>
<evidence type="ECO:0000259" key="8">
    <source>
        <dbReference type="PROSITE" id="PS51293"/>
    </source>
</evidence>
<evidence type="ECO:0000256" key="5">
    <source>
        <dbReference type="ARBA" id="ARBA00023242"/>
    </source>
</evidence>
<dbReference type="PROSITE" id="PS51294">
    <property type="entry name" value="HTH_MYB"/>
    <property type="match status" value="1"/>
</dbReference>
<keyword evidence="5" id="KW-0539">Nucleus</keyword>
<dbReference type="Proteomes" id="UP000515124">
    <property type="component" value="Unplaced"/>
</dbReference>
<feature type="domain" description="Myb-like" evidence="7">
    <location>
        <begin position="12"/>
        <end position="58"/>
    </location>
</feature>
<name>A0A6P5SCS9_PRUAV</name>
<dbReference type="PANTHER" id="PTHR44042">
    <property type="entry name" value="DUPLICATED HOMEODOMAIN-LIKE SUPERFAMILY PROTEIN-RELATED"/>
    <property type="match status" value="1"/>
</dbReference>